<evidence type="ECO:0000256" key="3">
    <source>
        <dbReference type="ARBA" id="ARBA00023110"/>
    </source>
</evidence>
<dbReference type="InterPro" id="IPR011990">
    <property type="entry name" value="TPR-like_helical_dom_sf"/>
</dbReference>
<keyword evidence="5" id="KW-0802">TPR repeat</keyword>
<dbReference type="Gene3D" id="1.25.40.10">
    <property type="entry name" value="Tetratricopeptide repeat domain"/>
    <property type="match status" value="1"/>
</dbReference>
<dbReference type="InterPro" id="IPR050754">
    <property type="entry name" value="FKBP4/5/8-like"/>
</dbReference>
<evidence type="ECO:0000256" key="6">
    <source>
        <dbReference type="SAM" id="MobiDB-lite"/>
    </source>
</evidence>
<evidence type="ECO:0000256" key="5">
    <source>
        <dbReference type="PROSITE-ProRule" id="PRU00339"/>
    </source>
</evidence>
<evidence type="ECO:0000256" key="2">
    <source>
        <dbReference type="ARBA" id="ARBA00013194"/>
    </source>
</evidence>
<dbReference type="GO" id="GO:0003755">
    <property type="term" value="F:peptidyl-prolyl cis-trans isomerase activity"/>
    <property type="evidence" value="ECO:0007669"/>
    <property type="project" value="UniProtKB-EC"/>
</dbReference>
<comment type="catalytic activity">
    <reaction evidence="1">
        <text>[protein]-peptidylproline (omega=180) = [protein]-peptidylproline (omega=0)</text>
        <dbReference type="Rhea" id="RHEA:16237"/>
        <dbReference type="Rhea" id="RHEA-COMP:10747"/>
        <dbReference type="Rhea" id="RHEA-COMP:10748"/>
        <dbReference type="ChEBI" id="CHEBI:83833"/>
        <dbReference type="ChEBI" id="CHEBI:83834"/>
        <dbReference type="EC" id="5.2.1.8"/>
    </reaction>
</comment>
<reference evidence="7" key="1">
    <citation type="submission" date="2021-01" db="EMBL/GenBank/DDBJ databases">
        <authorList>
            <person name="Corre E."/>
            <person name="Pelletier E."/>
            <person name="Niang G."/>
            <person name="Scheremetjew M."/>
            <person name="Finn R."/>
            <person name="Kale V."/>
            <person name="Holt S."/>
            <person name="Cochrane G."/>
            <person name="Meng A."/>
            <person name="Brown T."/>
            <person name="Cohen L."/>
        </authorList>
    </citation>
    <scope>NUCLEOTIDE SEQUENCE</scope>
</reference>
<dbReference type="AlphaFoldDB" id="A0A7S0ZPD9"/>
<organism evidence="7">
    <name type="scientific">Noctiluca scintillans</name>
    <name type="common">Sea sparkle</name>
    <name type="synonym">Red tide dinoflagellate</name>
    <dbReference type="NCBI Taxonomy" id="2966"/>
    <lineage>
        <taxon>Eukaryota</taxon>
        <taxon>Sar</taxon>
        <taxon>Alveolata</taxon>
        <taxon>Dinophyceae</taxon>
        <taxon>Noctilucales</taxon>
        <taxon>Noctilucaceae</taxon>
        <taxon>Noctiluca</taxon>
    </lineage>
</organism>
<dbReference type="InterPro" id="IPR019734">
    <property type="entry name" value="TPR_rpt"/>
</dbReference>
<evidence type="ECO:0000256" key="1">
    <source>
        <dbReference type="ARBA" id="ARBA00000971"/>
    </source>
</evidence>
<sequence length="286" mass="32756">MSKSGNTTERAAEVEPEEEKNAPEEDEADDENASREAAPEEPQNLENAEEVHQSERDKGNEEYEQGKYEDALKSWGRSLMSVEYILNKGYYNTKPDELEEVHRMEVRLCLNMAQGNLKTGDHEAAIKYADRALKREPMNSKGLYRKATALLKQLQYREAIAVLERLLQHEPEGKAARELLSVAKRKAAISSRTAKRVSKQMMSALGSQKDDRVPLTEREQLVRNLKDIPMQTRRGISSLQDLLRRWRRRCCSLCSKRKVAQRPKEATVPPIRSVLDSSDEEESKED</sequence>
<dbReference type="Pfam" id="PF14559">
    <property type="entry name" value="TPR_19"/>
    <property type="match status" value="1"/>
</dbReference>
<feature type="region of interest" description="Disordered" evidence="6">
    <location>
        <begin position="1"/>
        <end position="65"/>
    </location>
</feature>
<dbReference type="EC" id="5.2.1.8" evidence="2"/>
<feature type="region of interest" description="Disordered" evidence="6">
    <location>
        <begin position="259"/>
        <end position="286"/>
    </location>
</feature>
<feature type="compositionally biased region" description="Acidic residues" evidence="6">
    <location>
        <begin position="277"/>
        <end position="286"/>
    </location>
</feature>
<proteinExistence type="predicted"/>
<protein>
    <recommendedName>
        <fullName evidence="2">peptidylprolyl isomerase</fullName>
        <ecNumber evidence="2">5.2.1.8</ecNumber>
    </recommendedName>
</protein>
<evidence type="ECO:0000313" key="7">
    <source>
        <dbReference type="EMBL" id="CAD8828264.1"/>
    </source>
</evidence>
<name>A0A7S0ZPD9_NOCSC</name>
<keyword evidence="3" id="KW-0697">Rotamase</keyword>
<accession>A0A7S0ZPD9</accession>
<dbReference type="PROSITE" id="PS50005">
    <property type="entry name" value="TPR"/>
    <property type="match status" value="1"/>
</dbReference>
<dbReference type="SMART" id="SM00028">
    <property type="entry name" value="TPR"/>
    <property type="match status" value="3"/>
</dbReference>
<dbReference type="PANTHER" id="PTHR46512:SF9">
    <property type="entry name" value="PEPTIDYLPROLYL ISOMERASE"/>
    <property type="match status" value="1"/>
</dbReference>
<feature type="compositionally biased region" description="Basic and acidic residues" evidence="6">
    <location>
        <begin position="49"/>
        <end position="65"/>
    </location>
</feature>
<feature type="repeat" description="TPR" evidence="5">
    <location>
        <begin position="106"/>
        <end position="139"/>
    </location>
</feature>
<dbReference type="PANTHER" id="PTHR46512">
    <property type="entry name" value="PEPTIDYLPROLYL ISOMERASE"/>
    <property type="match status" value="1"/>
</dbReference>
<gene>
    <name evidence="7" type="ORF">NSCI0253_LOCUS2610</name>
</gene>
<keyword evidence="4" id="KW-0413">Isomerase</keyword>
<feature type="compositionally biased region" description="Acidic residues" evidence="6">
    <location>
        <begin position="14"/>
        <end position="31"/>
    </location>
</feature>
<dbReference type="SUPFAM" id="SSF48452">
    <property type="entry name" value="TPR-like"/>
    <property type="match status" value="1"/>
</dbReference>
<dbReference type="EMBL" id="HBFQ01003756">
    <property type="protein sequence ID" value="CAD8828264.1"/>
    <property type="molecule type" value="Transcribed_RNA"/>
</dbReference>
<evidence type="ECO:0000256" key="4">
    <source>
        <dbReference type="ARBA" id="ARBA00023235"/>
    </source>
</evidence>